<name>A0A344LHD6_9PSEU</name>
<dbReference type="KEGG" id="aab:A4R43_37545"/>
<sequence>MDGGNLFGELAGLAAALVPGTALSPAAILRTAAERTTGRRLAVRVGGRVVEFTVTALDYEADTLRLAAGRLGDVRLVAEEVAWPDVPLRRVTVLGRDVRIRSLPSITATPASVELEVRVAAEVVTGRIAELRPDLVTELADGFTRVRWVKAPRLGHLDLEPELTGDAVRLVPRGLRVAGLRLPPRVSPVSIDLPEFPEGLRLTGIELRPDELVLSLNADQWPERLSRVPLLDLLNWVLRPTG</sequence>
<dbReference type="OrthoDB" id="3579012at2"/>
<dbReference type="InterPro" id="IPR021373">
    <property type="entry name" value="DUF2993"/>
</dbReference>
<organism evidence="1 2">
    <name type="scientific">Amycolatopsis albispora</name>
    <dbReference type="NCBI Taxonomy" id="1804986"/>
    <lineage>
        <taxon>Bacteria</taxon>
        <taxon>Bacillati</taxon>
        <taxon>Actinomycetota</taxon>
        <taxon>Actinomycetes</taxon>
        <taxon>Pseudonocardiales</taxon>
        <taxon>Pseudonocardiaceae</taxon>
        <taxon>Amycolatopsis</taxon>
    </lineage>
</organism>
<protein>
    <recommendedName>
        <fullName evidence="3">DUF2993 domain-containing protein</fullName>
    </recommendedName>
</protein>
<dbReference type="RefSeq" id="WP_113696518.1">
    <property type="nucleotide sequence ID" value="NZ_CP015163.1"/>
</dbReference>
<proteinExistence type="predicted"/>
<accession>A0A344LHD6</accession>
<evidence type="ECO:0008006" key="3">
    <source>
        <dbReference type="Google" id="ProtNLM"/>
    </source>
</evidence>
<dbReference type="AlphaFoldDB" id="A0A344LHD6"/>
<evidence type="ECO:0000313" key="2">
    <source>
        <dbReference type="Proteomes" id="UP000250434"/>
    </source>
</evidence>
<reference evidence="1 2" key="1">
    <citation type="submission" date="2016-04" db="EMBL/GenBank/DDBJ databases">
        <title>Complete genome sequence and analysis of deep-sea sediment isolate, Amycolatopsis sp. WP1.</title>
        <authorList>
            <person name="Wang H."/>
            <person name="Chen S."/>
            <person name="Wu Q."/>
        </authorList>
    </citation>
    <scope>NUCLEOTIDE SEQUENCE [LARGE SCALE GENOMIC DNA]</scope>
    <source>
        <strain evidence="1 2">WP1</strain>
    </source>
</reference>
<dbReference type="EMBL" id="CP015163">
    <property type="protein sequence ID" value="AXB47460.1"/>
    <property type="molecule type" value="Genomic_DNA"/>
</dbReference>
<dbReference type="Proteomes" id="UP000250434">
    <property type="component" value="Chromosome"/>
</dbReference>
<gene>
    <name evidence="1" type="ORF">A4R43_37545</name>
</gene>
<dbReference type="Pfam" id="PF11209">
    <property type="entry name" value="LmeA"/>
    <property type="match status" value="1"/>
</dbReference>
<keyword evidence="2" id="KW-1185">Reference proteome</keyword>
<evidence type="ECO:0000313" key="1">
    <source>
        <dbReference type="EMBL" id="AXB47460.1"/>
    </source>
</evidence>